<gene>
    <name evidence="1" type="ORF">S06H3_42518</name>
</gene>
<reference evidence="1" key="1">
    <citation type="journal article" date="2014" name="Front. Microbiol.">
        <title>High frequency of phylogenetically diverse reductive dehalogenase-homologous genes in deep subseafloor sedimentary metagenomes.</title>
        <authorList>
            <person name="Kawai M."/>
            <person name="Futagami T."/>
            <person name="Toyoda A."/>
            <person name="Takaki Y."/>
            <person name="Nishi S."/>
            <person name="Hori S."/>
            <person name="Arai W."/>
            <person name="Tsubouchi T."/>
            <person name="Morono Y."/>
            <person name="Uchiyama I."/>
            <person name="Ito T."/>
            <person name="Fujiyama A."/>
            <person name="Inagaki F."/>
            <person name="Takami H."/>
        </authorList>
    </citation>
    <scope>NUCLEOTIDE SEQUENCE</scope>
    <source>
        <strain evidence="1">Expedition CK06-06</strain>
    </source>
</reference>
<evidence type="ECO:0000313" key="1">
    <source>
        <dbReference type="EMBL" id="GAI39355.1"/>
    </source>
</evidence>
<dbReference type="SUPFAM" id="SSF54427">
    <property type="entry name" value="NTF2-like"/>
    <property type="match status" value="1"/>
</dbReference>
<dbReference type="AlphaFoldDB" id="X1PJY8"/>
<feature type="non-terminal residue" evidence="1">
    <location>
        <position position="77"/>
    </location>
</feature>
<dbReference type="InterPro" id="IPR032710">
    <property type="entry name" value="NTF2-like_dom_sf"/>
</dbReference>
<protein>
    <recommendedName>
        <fullName evidence="2">SnoaL-like domain-containing protein</fullName>
    </recommendedName>
</protein>
<sequence length="77" mass="8211">MEHDMPQPPNQGIQDNLATVRAMFAAVAARGDPTQAAERWAAYVSRYDENAVIHEAPSLPYGGEYTGISGIAAHAQG</sequence>
<proteinExistence type="predicted"/>
<dbReference type="Gene3D" id="3.10.450.50">
    <property type="match status" value="1"/>
</dbReference>
<comment type="caution">
    <text evidence="1">The sequence shown here is derived from an EMBL/GenBank/DDBJ whole genome shotgun (WGS) entry which is preliminary data.</text>
</comment>
<evidence type="ECO:0008006" key="2">
    <source>
        <dbReference type="Google" id="ProtNLM"/>
    </source>
</evidence>
<organism evidence="1">
    <name type="scientific">marine sediment metagenome</name>
    <dbReference type="NCBI Taxonomy" id="412755"/>
    <lineage>
        <taxon>unclassified sequences</taxon>
        <taxon>metagenomes</taxon>
        <taxon>ecological metagenomes</taxon>
    </lineage>
</organism>
<name>X1PJY8_9ZZZZ</name>
<dbReference type="EMBL" id="BARV01026299">
    <property type="protein sequence ID" value="GAI39355.1"/>
    <property type="molecule type" value="Genomic_DNA"/>
</dbReference>
<accession>X1PJY8</accession>